<name>A0A6B0T999_9EURY</name>
<keyword evidence="3" id="KW-1185">Reference proteome</keyword>
<proteinExistence type="predicted"/>
<evidence type="ECO:0000256" key="1">
    <source>
        <dbReference type="SAM" id="Phobius"/>
    </source>
</evidence>
<dbReference type="Proteomes" id="UP000466535">
    <property type="component" value="Unassembled WGS sequence"/>
</dbReference>
<reference evidence="2 3" key="1">
    <citation type="submission" date="2019-12" db="EMBL/GenBank/DDBJ databases">
        <title>Isolation and characterization of three novel carbon monoxide-oxidizing members of Halobacteria from salione crusts and soils.</title>
        <authorList>
            <person name="Myers M.R."/>
            <person name="King G.M."/>
        </authorList>
    </citation>
    <scope>NUCLEOTIDE SEQUENCE [LARGE SCALE GENOMIC DNA]</scope>
    <source>
        <strain evidence="2 3">WSH3</strain>
    </source>
</reference>
<feature type="transmembrane region" description="Helical" evidence="1">
    <location>
        <begin position="20"/>
        <end position="49"/>
    </location>
</feature>
<keyword evidence="1" id="KW-0472">Membrane</keyword>
<dbReference type="RefSeq" id="WP_159764277.1">
    <property type="nucleotide sequence ID" value="NZ_WUUT01000004.1"/>
</dbReference>
<dbReference type="EMBL" id="WUUT01000004">
    <property type="protein sequence ID" value="MXR52143.1"/>
    <property type="molecule type" value="Genomic_DNA"/>
</dbReference>
<keyword evidence="1" id="KW-0812">Transmembrane</keyword>
<evidence type="ECO:0000313" key="2">
    <source>
        <dbReference type="EMBL" id="MXR52143.1"/>
    </source>
</evidence>
<keyword evidence="1" id="KW-1133">Transmembrane helix</keyword>
<evidence type="ECO:0000313" key="3">
    <source>
        <dbReference type="Proteomes" id="UP000466535"/>
    </source>
</evidence>
<protein>
    <submittedName>
        <fullName evidence="2">Uncharacterized protein</fullName>
    </submittedName>
</protein>
<organism evidence="2 3">
    <name type="scientific">Halovenus carboxidivorans</name>
    <dbReference type="NCBI Taxonomy" id="2692199"/>
    <lineage>
        <taxon>Archaea</taxon>
        <taxon>Methanobacteriati</taxon>
        <taxon>Methanobacteriota</taxon>
        <taxon>Stenosarchaea group</taxon>
        <taxon>Halobacteria</taxon>
        <taxon>Halobacteriales</taxon>
        <taxon>Haloarculaceae</taxon>
        <taxon>Halovenus</taxon>
    </lineage>
</organism>
<gene>
    <name evidence="2" type="ORF">GRX03_11095</name>
</gene>
<comment type="caution">
    <text evidence="2">The sequence shown here is derived from an EMBL/GenBank/DDBJ whole genome shotgun (WGS) entry which is preliminary data.</text>
</comment>
<accession>A0A6B0T999</accession>
<sequence>MSESEDDSGPLVALSGGLGATVGSALAGLTSVSLGALALAAGVGAAVGYGSYRVLDGVRAE</sequence>
<dbReference type="AlphaFoldDB" id="A0A6B0T999"/>